<dbReference type="Gene3D" id="3.40.50.1820">
    <property type="entry name" value="alpha/beta hydrolase"/>
    <property type="match status" value="1"/>
</dbReference>
<name>A0A7K1U6F4_9BACT</name>
<dbReference type="CDD" id="cd00519">
    <property type="entry name" value="Lipase_3"/>
    <property type="match status" value="1"/>
</dbReference>
<dbReference type="AlphaFoldDB" id="A0A7K1U6F4"/>
<protein>
    <recommendedName>
        <fullName evidence="1">Fungal lipase-type domain-containing protein</fullName>
    </recommendedName>
</protein>
<dbReference type="InterPro" id="IPR051218">
    <property type="entry name" value="Sec_MonoDiacylglyc_Lipase"/>
</dbReference>
<reference evidence="2 3" key="1">
    <citation type="submission" date="2019-12" db="EMBL/GenBank/DDBJ databases">
        <title>Chitinophaga sp. strain ysch24 (GDMCC 1.1355), whole genome shotgun sequence.</title>
        <authorList>
            <person name="Zhang X."/>
        </authorList>
    </citation>
    <scope>NUCLEOTIDE SEQUENCE [LARGE SCALE GENOMIC DNA]</scope>
    <source>
        <strain evidence="3">ysch24</strain>
    </source>
</reference>
<evidence type="ECO:0000313" key="2">
    <source>
        <dbReference type="EMBL" id="MVT09866.1"/>
    </source>
</evidence>
<evidence type="ECO:0000313" key="3">
    <source>
        <dbReference type="Proteomes" id="UP000461730"/>
    </source>
</evidence>
<evidence type="ECO:0000259" key="1">
    <source>
        <dbReference type="Pfam" id="PF01764"/>
    </source>
</evidence>
<dbReference type="RefSeq" id="WP_157307302.1">
    <property type="nucleotide sequence ID" value="NZ_WRXN01000006.1"/>
</dbReference>
<dbReference type="SUPFAM" id="SSF53474">
    <property type="entry name" value="alpha/beta-Hydrolases"/>
    <property type="match status" value="1"/>
</dbReference>
<dbReference type="PANTHER" id="PTHR45856:SF11">
    <property type="entry name" value="FUNGAL LIPASE-LIKE DOMAIN-CONTAINING PROTEIN"/>
    <property type="match status" value="1"/>
</dbReference>
<dbReference type="PANTHER" id="PTHR45856">
    <property type="entry name" value="ALPHA/BETA-HYDROLASES SUPERFAMILY PROTEIN"/>
    <property type="match status" value="1"/>
</dbReference>
<comment type="caution">
    <text evidence="2">The sequence shown here is derived from an EMBL/GenBank/DDBJ whole genome shotgun (WGS) entry which is preliminary data.</text>
</comment>
<dbReference type="EMBL" id="WRXN01000006">
    <property type="protein sequence ID" value="MVT09866.1"/>
    <property type="molecule type" value="Genomic_DNA"/>
</dbReference>
<dbReference type="Proteomes" id="UP000461730">
    <property type="component" value="Unassembled WGS sequence"/>
</dbReference>
<proteinExistence type="predicted"/>
<dbReference type="InterPro" id="IPR029058">
    <property type="entry name" value="AB_hydrolase_fold"/>
</dbReference>
<sequence>MMDNSTINQYATALSYASFISAAYQVFDAYYTTDRNINPVQEDYPWFPENYTLVYNIHMTDSLLGFKDPVYYGFLAKSNFSPDYPVSYVLALRGTSDYLEWADDLDILPSPTPFGHSSGNVVSGFLDRFNSMTFSIPGAKKPKGLFKDIRYSISIKDLHSDGIQPIVCTGHSLGAALVTLFAAGEAYSLFPCRVYTFASPCVGDDAFVSYYNGLITTSERYYNIPDLVPTILDVFGYNQVNTGIPLNSLSRADISWYPACTHSLNTYMYLLGADASVLNSNCIVAQDAIDVTIKKLSFRKRY</sequence>
<accession>A0A7K1U6F4</accession>
<keyword evidence="3" id="KW-1185">Reference proteome</keyword>
<dbReference type="GO" id="GO:0006629">
    <property type="term" value="P:lipid metabolic process"/>
    <property type="evidence" value="ECO:0007669"/>
    <property type="project" value="InterPro"/>
</dbReference>
<organism evidence="2 3">
    <name type="scientific">Chitinophaga tropicalis</name>
    <dbReference type="NCBI Taxonomy" id="2683588"/>
    <lineage>
        <taxon>Bacteria</taxon>
        <taxon>Pseudomonadati</taxon>
        <taxon>Bacteroidota</taxon>
        <taxon>Chitinophagia</taxon>
        <taxon>Chitinophagales</taxon>
        <taxon>Chitinophagaceae</taxon>
        <taxon>Chitinophaga</taxon>
    </lineage>
</organism>
<dbReference type="InterPro" id="IPR002921">
    <property type="entry name" value="Fungal_lipase-type"/>
</dbReference>
<dbReference type="Pfam" id="PF01764">
    <property type="entry name" value="Lipase_3"/>
    <property type="match status" value="1"/>
</dbReference>
<feature type="domain" description="Fungal lipase-type" evidence="1">
    <location>
        <begin position="89"/>
        <end position="231"/>
    </location>
</feature>
<gene>
    <name evidence="2" type="ORF">GO493_16465</name>
</gene>